<dbReference type="EMBL" id="SOZD01000001">
    <property type="protein sequence ID" value="TFF27087.1"/>
    <property type="molecule type" value="Genomic_DNA"/>
</dbReference>
<dbReference type="SMART" id="SM00347">
    <property type="entry name" value="HTH_MARR"/>
    <property type="match status" value="1"/>
</dbReference>
<reference evidence="3 4" key="1">
    <citation type="submission" date="2019-03" db="EMBL/GenBank/DDBJ databases">
        <title>Jiella endophytica sp. nov., a novel endophytic bacterium isolated from root of Ficus microcarpa Linn. f.</title>
        <authorList>
            <person name="Tuo L."/>
        </authorList>
    </citation>
    <scope>NUCLEOTIDE SEQUENCE [LARGE SCALE GENOMIC DNA]</scope>
    <source>
        <strain evidence="3 4">CBS5Q-3</strain>
    </source>
</reference>
<protein>
    <submittedName>
        <fullName evidence="3">MarR family transcriptional regulator</fullName>
    </submittedName>
</protein>
<dbReference type="InterPro" id="IPR039422">
    <property type="entry name" value="MarR/SlyA-like"/>
</dbReference>
<evidence type="ECO:0000256" key="1">
    <source>
        <dbReference type="SAM" id="MobiDB-lite"/>
    </source>
</evidence>
<dbReference type="PANTHER" id="PTHR33164">
    <property type="entry name" value="TRANSCRIPTIONAL REGULATOR, MARR FAMILY"/>
    <property type="match status" value="1"/>
</dbReference>
<evidence type="ECO:0000259" key="2">
    <source>
        <dbReference type="PROSITE" id="PS50995"/>
    </source>
</evidence>
<gene>
    <name evidence="3" type="ORF">E3C22_00980</name>
</gene>
<comment type="caution">
    <text evidence="3">The sequence shown here is derived from an EMBL/GenBank/DDBJ whole genome shotgun (WGS) entry which is preliminary data.</text>
</comment>
<dbReference type="Pfam" id="PF01047">
    <property type="entry name" value="MarR"/>
    <property type="match status" value="1"/>
</dbReference>
<dbReference type="PRINTS" id="PR00598">
    <property type="entry name" value="HTHMARR"/>
</dbReference>
<evidence type="ECO:0000313" key="4">
    <source>
        <dbReference type="Proteomes" id="UP000298179"/>
    </source>
</evidence>
<name>A0A4Y8RTE2_9HYPH</name>
<feature type="region of interest" description="Disordered" evidence="1">
    <location>
        <begin position="153"/>
        <end position="177"/>
    </location>
</feature>
<sequence length="177" mass="19104">MADHGAPEGEPTYWPLEERPGFLARRIHQIHVSLFSALCAEFAITPVQYSLLSTLGETGEADQTSLARAVALDRTTTTGALKRLEGRGLLKRSVGTRDRRVQTSRLTPEGRALLKAMELAVRRAHQATVERLDPAEQAQLIALMQKLVAAHHDSCDAAEAGEAGPECGSHAESSDPS</sequence>
<dbReference type="InterPro" id="IPR036388">
    <property type="entry name" value="WH-like_DNA-bd_sf"/>
</dbReference>
<dbReference type="RefSeq" id="WP_134759353.1">
    <property type="nucleotide sequence ID" value="NZ_SOZD01000001.1"/>
</dbReference>
<dbReference type="PROSITE" id="PS50995">
    <property type="entry name" value="HTH_MARR_2"/>
    <property type="match status" value="1"/>
</dbReference>
<feature type="domain" description="HTH marR-type" evidence="2">
    <location>
        <begin position="20"/>
        <end position="149"/>
    </location>
</feature>
<dbReference type="InterPro" id="IPR000835">
    <property type="entry name" value="HTH_MarR-typ"/>
</dbReference>
<dbReference type="AlphaFoldDB" id="A0A4Y8RTE2"/>
<dbReference type="SUPFAM" id="SSF46785">
    <property type="entry name" value="Winged helix' DNA-binding domain"/>
    <property type="match status" value="1"/>
</dbReference>
<keyword evidence="4" id="KW-1185">Reference proteome</keyword>
<dbReference type="InterPro" id="IPR036390">
    <property type="entry name" value="WH_DNA-bd_sf"/>
</dbReference>
<evidence type="ECO:0000313" key="3">
    <source>
        <dbReference type="EMBL" id="TFF27087.1"/>
    </source>
</evidence>
<dbReference type="GO" id="GO:0006950">
    <property type="term" value="P:response to stress"/>
    <property type="evidence" value="ECO:0007669"/>
    <property type="project" value="TreeGrafter"/>
</dbReference>
<dbReference type="GO" id="GO:0003700">
    <property type="term" value="F:DNA-binding transcription factor activity"/>
    <property type="evidence" value="ECO:0007669"/>
    <property type="project" value="InterPro"/>
</dbReference>
<dbReference type="OrthoDB" id="7349109at2"/>
<dbReference type="PANTHER" id="PTHR33164:SF95">
    <property type="entry name" value="TRANSCRIPTIONAL REGULATOR"/>
    <property type="match status" value="1"/>
</dbReference>
<dbReference type="Proteomes" id="UP000298179">
    <property type="component" value="Unassembled WGS sequence"/>
</dbReference>
<organism evidence="3 4">
    <name type="scientific">Jiella endophytica</name>
    <dbReference type="NCBI Taxonomy" id="2558362"/>
    <lineage>
        <taxon>Bacteria</taxon>
        <taxon>Pseudomonadati</taxon>
        <taxon>Pseudomonadota</taxon>
        <taxon>Alphaproteobacteria</taxon>
        <taxon>Hyphomicrobiales</taxon>
        <taxon>Aurantimonadaceae</taxon>
        <taxon>Jiella</taxon>
    </lineage>
</organism>
<proteinExistence type="predicted"/>
<dbReference type="Gene3D" id="1.10.10.10">
    <property type="entry name" value="Winged helix-like DNA-binding domain superfamily/Winged helix DNA-binding domain"/>
    <property type="match status" value="1"/>
</dbReference>
<accession>A0A4Y8RTE2</accession>